<dbReference type="RefSeq" id="XP_009057760.1">
    <property type="nucleotide sequence ID" value="XM_009059512.1"/>
</dbReference>
<dbReference type="InterPro" id="IPR000945">
    <property type="entry name" value="DBH-like"/>
</dbReference>
<accession>V4A4R3</accession>
<dbReference type="AlphaFoldDB" id="V4A4R3"/>
<evidence type="ECO:0000313" key="7">
    <source>
        <dbReference type="EMBL" id="ESO91707.1"/>
    </source>
</evidence>
<feature type="signal peptide" evidence="3">
    <location>
        <begin position="1"/>
        <end position="16"/>
    </location>
</feature>
<keyword evidence="1" id="KW-1015">Disulfide bond</keyword>
<proteinExistence type="predicted"/>
<dbReference type="InterPro" id="IPR014784">
    <property type="entry name" value="Cu2_ascorb_mOase-like_C"/>
</dbReference>
<evidence type="ECO:0000259" key="6">
    <source>
        <dbReference type="Pfam" id="PF24784"/>
    </source>
</evidence>
<keyword evidence="8" id="KW-1185">Reference proteome</keyword>
<dbReference type="GO" id="GO:0004500">
    <property type="term" value="F:dopamine beta-monooxygenase activity"/>
    <property type="evidence" value="ECO:0007669"/>
    <property type="project" value="InterPro"/>
</dbReference>
<dbReference type="GeneID" id="20249275"/>
<dbReference type="Pfam" id="PF03712">
    <property type="entry name" value="Cu2_monoox_C"/>
    <property type="match status" value="1"/>
</dbReference>
<feature type="domain" description="Copper type II ascorbate-dependent monooxygenase C-terminal" evidence="5">
    <location>
        <begin position="286"/>
        <end position="421"/>
    </location>
</feature>
<dbReference type="GO" id="GO:0005507">
    <property type="term" value="F:copper ion binding"/>
    <property type="evidence" value="ECO:0007669"/>
    <property type="project" value="InterPro"/>
</dbReference>
<keyword evidence="3" id="KW-0732">Signal</keyword>
<dbReference type="Pfam" id="PF01082">
    <property type="entry name" value="Cu2_monooxygen"/>
    <property type="match status" value="1"/>
</dbReference>
<dbReference type="SUPFAM" id="SSF49742">
    <property type="entry name" value="PHM/PNGase F"/>
    <property type="match status" value="2"/>
</dbReference>
<dbReference type="HOGENOM" id="CLU_021997_0_0_1"/>
<feature type="chain" id="PRO_5004718346" description="DOMON domain-containing protein" evidence="3">
    <location>
        <begin position="17"/>
        <end position="588"/>
    </location>
</feature>
<keyword evidence="2" id="KW-0325">Glycoprotein</keyword>
<evidence type="ECO:0000259" key="4">
    <source>
        <dbReference type="Pfam" id="PF01082"/>
    </source>
</evidence>
<protein>
    <recommendedName>
        <fullName evidence="9">DOMON domain-containing protein</fullName>
    </recommendedName>
</protein>
<name>V4A4R3_LOTGI</name>
<reference evidence="7 8" key="1">
    <citation type="journal article" date="2013" name="Nature">
        <title>Insights into bilaterian evolution from three spiralian genomes.</title>
        <authorList>
            <person name="Simakov O."/>
            <person name="Marletaz F."/>
            <person name="Cho S.J."/>
            <person name="Edsinger-Gonzales E."/>
            <person name="Havlak P."/>
            <person name="Hellsten U."/>
            <person name="Kuo D.H."/>
            <person name="Larsson T."/>
            <person name="Lv J."/>
            <person name="Arendt D."/>
            <person name="Savage R."/>
            <person name="Osoegawa K."/>
            <person name="de Jong P."/>
            <person name="Grimwood J."/>
            <person name="Chapman J.A."/>
            <person name="Shapiro H."/>
            <person name="Aerts A."/>
            <person name="Otillar R.P."/>
            <person name="Terry A.Y."/>
            <person name="Boore J.L."/>
            <person name="Grigoriev I.V."/>
            <person name="Lindberg D.R."/>
            <person name="Seaver E.C."/>
            <person name="Weisblat D.A."/>
            <person name="Putnam N.H."/>
            <person name="Rokhsar D.S."/>
        </authorList>
    </citation>
    <scope>NUCLEOTIDE SEQUENCE [LARGE SCALE GENOMIC DNA]</scope>
</reference>
<dbReference type="Proteomes" id="UP000030746">
    <property type="component" value="Unassembled WGS sequence"/>
</dbReference>
<dbReference type="OrthoDB" id="129121at2759"/>
<dbReference type="Gene3D" id="2.60.120.230">
    <property type="match status" value="1"/>
</dbReference>
<dbReference type="KEGG" id="lgi:LOTGIDRAFT_233458"/>
<evidence type="ECO:0008006" key="9">
    <source>
        <dbReference type="Google" id="ProtNLM"/>
    </source>
</evidence>
<evidence type="ECO:0000256" key="2">
    <source>
        <dbReference type="ARBA" id="ARBA00023180"/>
    </source>
</evidence>
<dbReference type="InterPro" id="IPR057626">
    <property type="entry name" value="S-S_Temptin"/>
</dbReference>
<feature type="domain" description="Copper type II ascorbate-dependent monooxygenase N-terminal" evidence="4">
    <location>
        <begin position="151"/>
        <end position="264"/>
    </location>
</feature>
<gene>
    <name evidence="7" type="ORF">LOTGIDRAFT_233458</name>
</gene>
<dbReference type="CTD" id="20249275"/>
<dbReference type="InterPro" id="IPR008977">
    <property type="entry name" value="PHM/PNGase_F_dom_sf"/>
</dbReference>
<dbReference type="Pfam" id="PF24784">
    <property type="entry name" value="Temptin_C"/>
    <property type="match status" value="1"/>
</dbReference>
<organism evidence="7 8">
    <name type="scientific">Lottia gigantea</name>
    <name type="common">Giant owl limpet</name>
    <dbReference type="NCBI Taxonomy" id="225164"/>
    <lineage>
        <taxon>Eukaryota</taxon>
        <taxon>Metazoa</taxon>
        <taxon>Spiralia</taxon>
        <taxon>Lophotrochozoa</taxon>
        <taxon>Mollusca</taxon>
        <taxon>Gastropoda</taxon>
        <taxon>Patellogastropoda</taxon>
        <taxon>Lottioidea</taxon>
        <taxon>Lottiidae</taxon>
        <taxon>Lottia</taxon>
    </lineage>
</organism>
<sequence>MFRLVIFVTLLTAICGYSYFQEKIPNGDFIPHPCKPNFVWKGVGHQNWAGGGPRNQFGKDFLAAGKKWTEELCRKDSDADGKTNGQELGDPNCIWRPGTVPEGTVTGISHPGVCDPWGSPQCKDKNDWVSCEGDEFNCPAIHEEGVMTKELIYPRTNVPAKDTTYMCMGFELPSDGDYHIIATTPIINESRVMHHIVLIGCDEDSEVIDKPRECSMGLRGCSTTIGLWTLGLPGECFYKEAGIRMGMKGMKRGVLQFHWTNPEMRTDYWDSSGLKIYYTNKLRNFDAGTWITGQQYLEIPPLSPKIVQQSTCSPRCTKYKVNDTIYITTGLNHMHYLGVSQYVKLTRANGQEIMLTNDEHYSYDTPVMHTYDSPVPVYPGDSFETVCTYRSLSRKKTAFFGEGTFDEMCFGIFNFYPAQNIRGSPNCVTSNDFEFCDFEDRHCDFRALFNHSNPESRKLYDKVLNVCSYDGHCRHGCRAVVDDVMRNHECFKDGVAESITFPSMVRGENKDTAESLKFVTAMKSCKCDVESSIEYKPVIKDQLLKENEQKVEVDGSNPQEKPTSSGRQLLFSMYVLTFMLSVAMNVSL</sequence>
<dbReference type="OMA" id="PHPCKIN"/>
<dbReference type="InterPro" id="IPR024548">
    <property type="entry name" value="Cu2_monoox_C"/>
</dbReference>
<evidence type="ECO:0000256" key="1">
    <source>
        <dbReference type="ARBA" id="ARBA00023157"/>
    </source>
</evidence>
<dbReference type="PANTHER" id="PTHR10157:SF23">
    <property type="entry name" value="MOXD1 HOMOLOG 1"/>
    <property type="match status" value="1"/>
</dbReference>
<dbReference type="STRING" id="225164.V4A4R3"/>
<dbReference type="EMBL" id="KB202237">
    <property type="protein sequence ID" value="ESO91707.1"/>
    <property type="molecule type" value="Genomic_DNA"/>
</dbReference>
<dbReference type="InterPro" id="IPR000323">
    <property type="entry name" value="Cu2_ascorb_mOase_N"/>
</dbReference>
<evidence type="ECO:0000313" key="8">
    <source>
        <dbReference type="Proteomes" id="UP000030746"/>
    </source>
</evidence>
<evidence type="ECO:0000259" key="5">
    <source>
        <dbReference type="Pfam" id="PF03712"/>
    </source>
</evidence>
<dbReference type="InterPro" id="IPR036939">
    <property type="entry name" value="Cu2_ascorb_mOase_N_sf"/>
</dbReference>
<evidence type="ECO:0000256" key="3">
    <source>
        <dbReference type="SAM" id="SignalP"/>
    </source>
</evidence>
<feature type="domain" description="Temptin Cys/Cys disulfide" evidence="6">
    <location>
        <begin position="16"/>
        <end position="113"/>
    </location>
</feature>
<dbReference type="Gene3D" id="2.60.120.310">
    <property type="entry name" value="Copper type II, ascorbate-dependent monooxygenase, N-terminal domain"/>
    <property type="match status" value="1"/>
</dbReference>
<dbReference type="PANTHER" id="PTHR10157">
    <property type="entry name" value="DOPAMINE BETA HYDROXYLASE RELATED"/>
    <property type="match status" value="1"/>
</dbReference>